<keyword evidence="3" id="KW-1185">Reference proteome</keyword>
<reference evidence="2 3" key="1">
    <citation type="journal article" date="2014" name="PLoS Genet.">
        <title>Phylogenetically driven sequencing of extremely halophilic archaea reveals strategies for static and dynamic osmo-response.</title>
        <authorList>
            <person name="Becker E.A."/>
            <person name="Seitzer P.M."/>
            <person name="Tritt A."/>
            <person name="Larsen D."/>
            <person name="Krusor M."/>
            <person name="Yao A.I."/>
            <person name="Wu D."/>
            <person name="Madern D."/>
            <person name="Eisen J.A."/>
            <person name="Darling A.E."/>
            <person name="Facciotti M.T."/>
        </authorList>
    </citation>
    <scope>NUCLEOTIDE SEQUENCE [LARGE SCALE GENOMIC DNA]</scope>
    <source>
        <strain evidence="2 3">DSM 10524</strain>
    </source>
</reference>
<evidence type="ECO:0000313" key="2">
    <source>
        <dbReference type="EMBL" id="ELY53557.1"/>
    </source>
</evidence>
<dbReference type="AlphaFoldDB" id="L9WVX5"/>
<dbReference type="eggNOG" id="arCOG13182">
    <property type="taxonomic scope" value="Archaea"/>
</dbReference>
<accession>L9WVX5</accession>
<sequence length="91" mass="9450">MALRTFPIMNAQLAELRPDESTTNDLPFPYHGDERGLTLPQANARGVLRPDDPTGAVGAAGSTDCPDCGGETVNGAGLFACADCAWSGSLR</sequence>
<proteinExistence type="predicted"/>
<feature type="region of interest" description="Disordered" evidence="1">
    <location>
        <begin position="35"/>
        <end position="62"/>
    </location>
</feature>
<dbReference type="EMBL" id="AOIB01000043">
    <property type="protein sequence ID" value="ELY53557.1"/>
    <property type="molecule type" value="Genomic_DNA"/>
</dbReference>
<organism evidence="2 3">
    <name type="scientific">Natronococcus amylolyticus DSM 10524</name>
    <dbReference type="NCBI Taxonomy" id="1227497"/>
    <lineage>
        <taxon>Archaea</taxon>
        <taxon>Methanobacteriati</taxon>
        <taxon>Methanobacteriota</taxon>
        <taxon>Stenosarchaea group</taxon>
        <taxon>Halobacteria</taxon>
        <taxon>Halobacteriales</taxon>
        <taxon>Natrialbaceae</taxon>
        <taxon>Natronococcus</taxon>
    </lineage>
</organism>
<dbReference type="Proteomes" id="UP000011688">
    <property type="component" value="Unassembled WGS sequence"/>
</dbReference>
<gene>
    <name evidence="2" type="ORF">C491_21751</name>
</gene>
<name>L9WVX5_9EURY</name>
<evidence type="ECO:0000313" key="3">
    <source>
        <dbReference type="Proteomes" id="UP000011688"/>
    </source>
</evidence>
<evidence type="ECO:0000256" key="1">
    <source>
        <dbReference type="SAM" id="MobiDB-lite"/>
    </source>
</evidence>
<protein>
    <submittedName>
        <fullName evidence="2">Uncharacterized protein</fullName>
    </submittedName>
</protein>
<comment type="caution">
    <text evidence="2">The sequence shown here is derived from an EMBL/GenBank/DDBJ whole genome shotgun (WGS) entry which is preliminary data.</text>
</comment>